<evidence type="ECO:0000313" key="2">
    <source>
        <dbReference type="EMBL" id="MPR32960.1"/>
    </source>
</evidence>
<gene>
    <name evidence="2" type="ORF">GBK04_06205</name>
</gene>
<feature type="region of interest" description="Disordered" evidence="1">
    <location>
        <begin position="1"/>
        <end position="25"/>
    </location>
</feature>
<sequence length="98" mass="10884">MEATEQVKEKAKEVKDKVNNYNPDHKEGPVAAAIEDYTARVPSDVFLWAALGSMAVSAAFKILGKDKDSTFVGQWAPSFLMLGLYNKLVKMEGFEKDK</sequence>
<proteinExistence type="predicted"/>
<keyword evidence="3" id="KW-1185">Reference proteome</keyword>
<dbReference type="EMBL" id="WHLY01000002">
    <property type="protein sequence ID" value="MPR32960.1"/>
    <property type="molecule type" value="Genomic_DNA"/>
</dbReference>
<dbReference type="Proteomes" id="UP000479293">
    <property type="component" value="Unassembled WGS sequence"/>
</dbReference>
<reference evidence="2 3" key="1">
    <citation type="submission" date="2019-10" db="EMBL/GenBank/DDBJ databases">
        <title>Draft Genome Sequence of Cytophagaceae sp. SJW1-29.</title>
        <authorList>
            <person name="Choi A."/>
        </authorList>
    </citation>
    <scope>NUCLEOTIDE SEQUENCE [LARGE SCALE GENOMIC DNA]</scope>
    <source>
        <strain evidence="2 3">SJW1-29</strain>
    </source>
</reference>
<protein>
    <submittedName>
        <fullName evidence="2">Uncharacterized protein</fullName>
    </submittedName>
</protein>
<dbReference type="RefSeq" id="WP_152757843.1">
    <property type="nucleotide sequence ID" value="NZ_WHLY01000002.1"/>
</dbReference>
<name>A0A7C9BD97_9BACT</name>
<comment type="caution">
    <text evidence="2">The sequence shown here is derived from an EMBL/GenBank/DDBJ whole genome shotgun (WGS) entry which is preliminary data.</text>
</comment>
<evidence type="ECO:0000256" key="1">
    <source>
        <dbReference type="SAM" id="MobiDB-lite"/>
    </source>
</evidence>
<accession>A0A7C9BD97</accession>
<dbReference type="AlphaFoldDB" id="A0A7C9BD97"/>
<evidence type="ECO:0000313" key="3">
    <source>
        <dbReference type="Proteomes" id="UP000479293"/>
    </source>
</evidence>
<organism evidence="2 3">
    <name type="scientific">Salmonirosea aquatica</name>
    <dbReference type="NCBI Taxonomy" id="2654236"/>
    <lineage>
        <taxon>Bacteria</taxon>
        <taxon>Pseudomonadati</taxon>
        <taxon>Bacteroidota</taxon>
        <taxon>Cytophagia</taxon>
        <taxon>Cytophagales</taxon>
        <taxon>Spirosomataceae</taxon>
        <taxon>Salmonirosea</taxon>
    </lineage>
</organism>